<dbReference type="Pfam" id="PF18759">
    <property type="entry name" value="Plavaka"/>
    <property type="match status" value="1"/>
</dbReference>
<organism evidence="2 3">
    <name type="scientific">Rhizoctonia solani</name>
    <dbReference type="NCBI Taxonomy" id="456999"/>
    <lineage>
        <taxon>Eukaryota</taxon>
        <taxon>Fungi</taxon>
        <taxon>Dikarya</taxon>
        <taxon>Basidiomycota</taxon>
        <taxon>Agaricomycotina</taxon>
        <taxon>Agaricomycetes</taxon>
        <taxon>Cantharellales</taxon>
        <taxon>Ceratobasidiaceae</taxon>
        <taxon>Rhizoctonia</taxon>
    </lineage>
</organism>
<reference evidence="2 3" key="1">
    <citation type="submission" date="2015-07" db="EMBL/GenBank/DDBJ databases">
        <authorList>
            <person name="Noorani M."/>
        </authorList>
    </citation>
    <scope>NUCLEOTIDE SEQUENCE [LARGE SCALE GENOMIC DNA]</scope>
    <source>
        <strain evidence="2">BBA 69670</strain>
    </source>
</reference>
<dbReference type="Proteomes" id="UP000044841">
    <property type="component" value="Unassembled WGS sequence"/>
</dbReference>
<sequence length="944" mass="107022">MAEDILEKEPPQNWLPGPAGYNYNVMQPGIEDNAPPPDLHYDEGLRVWVEHYPVKTVGTPIRRATREEMAKWVWGEPGDIGKLADPDSFEIAEYLLENGLSVKERDRFFKLKKMESQAPWSSNYMMMKDVDKLPRRTPWEPKYYELEGPKGVEKVVFWCRNTADVLRELFSILALTDEYHFRPERHYTEGDKTNRQYGEAWSAEEWWKIQQKIQDEFATIGRYVIATDQTPLTGFCGSKKAHPVYFTIANLPKHIRRTHSHRAMVLRHDSCETNYSTTVFRDLLQPLTDAERVGMDVVCADGGVRRIYPTLSAAIADFPEQCRNACSCGSGCPVCVVQPSVRGDLNQDIPLRQKVPTLNAIIEHRKEGSPNFEDWGLHDMWPWWNRHTYVDIATMHTPDLLHQCHKGVFKDHLAKYMVPKLIGAKEMDQRYVLMPRHNGIRHFKRGISKLSRSTGREAKEMMKVFLPVTANAGAQAVQATHALLKFMYLAHSSTLTEAELREMDKQLAIFHREKSAFNASLKTPKGFHNIPKFHSLQHYTHSIRSLGTPDGYNTEAPERLHIDLTKAGFRASNKNDNAEIEQMKEYIQCMDALAFHRAYLNFKSGLEGEDEVDDWRDGWQDIAFDEKTGLFRNAEATDLDGLANPDSSQDVGSDSDSDSDDEDLAAGCVVERVVEAERDLQNCAPGESQGLAADQQRVKVHYPNPEIVTAQRRGKPVTINYLVKAHLATNLADNISTYLKLLAPNLPTITLQPETELHIWTVARLFHLPLPFKPLESPHVDRIRAQPAKVDNLNRVRRVGNFDTVLVLAYPSKTGIHRRLFDSTTTSLIIHRIGVMPFVILSRGCDAINGSDSDPVPPYEPLPMIPIHDHNAAVLKPLIPDSVDGASPSYAGHVFIPGPIIEDNGCLLEEKLAKYKAWLSSRTTLIIRADIDEEEDLFTPSGKH</sequence>
<dbReference type="EMBL" id="CYGV01002055">
    <property type="protein sequence ID" value="CUA78536.1"/>
    <property type="molecule type" value="Genomic_DNA"/>
</dbReference>
<keyword evidence="3" id="KW-1185">Reference proteome</keyword>
<evidence type="ECO:0000313" key="3">
    <source>
        <dbReference type="Proteomes" id="UP000044841"/>
    </source>
</evidence>
<dbReference type="InterPro" id="IPR041078">
    <property type="entry name" value="Plavaka"/>
</dbReference>
<name>A0A0K6GJB4_9AGAM</name>
<proteinExistence type="predicted"/>
<feature type="region of interest" description="Disordered" evidence="1">
    <location>
        <begin position="637"/>
        <end position="662"/>
    </location>
</feature>
<gene>
    <name evidence="2" type="ORF">RSOLAG22IIIB_07143</name>
</gene>
<protein>
    <submittedName>
        <fullName evidence="2">Coatomer subunit beta</fullName>
    </submittedName>
</protein>
<dbReference type="AlphaFoldDB" id="A0A0K6GJB4"/>
<evidence type="ECO:0000313" key="2">
    <source>
        <dbReference type="EMBL" id="CUA78536.1"/>
    </source>
</evidence>
<evidence type="ECO:0000256" key="1">
    <source>
        <dbReference type="SAM" id="MobiDB-lite"/>
    </source>
</evidence>
<feature type="compositionally biased region" description="Acidic residues" evidence="1">
    <location>
        <begin position="653"/>
        <end position="662"/>
    </location>
</feature>
<accession>A0A0K6GJB4</accession>